<dbReference type="SMART" id="SM00353">
    <property type="entry name" value="HLH"/>
    <property type="match status" value="1"/>
</dbReference>
<evidence type="ECO:0000313" key="9">
    <source>
        <dbReference type="Proteomes" id="UP000736335"/>
    </source>
</evidence>
<accession>A0A9P6HLB8</accession>
<gene>
    <name evidence="8" type="ORF">BJ322DRAFT_560610</name>
</gene>
<sequence length="440" mass="47763">MATSVQIPSSPSDSASTSPSTQSSPLTPPSISQSLSEVNVHPDTIPPAPSGKRKPSRRANTAERRATHNAVERQRRETLNGRFLDLAALLPNLSQIRRPSKSSIVNSSIAHIHASRHHRLIAARELRILKAETDALRRELNEWRDQSGVPRLEEPARGDGFHSVLSGEVEVVLPAGQQEDDQNMEDDEDDFHARSSEDAEDVAHAAVINVIKRSQSPVSAPSPPSHQFVHNAPPLPVQQNCAAQPLCQQAMGGSQLYHAHSQLVPGRQHPHTASPQHIPPGRPIIATHQSQVSYENPAMIYDSCHPSRFGYNVPQSYTNGQLPPHILAQLATEADQKATPGWYSNSTGQFTPPNSSGGTSPGSSPFDGGFSNGFPISQQPRYMEHGMVGRERSDSIGSRASPIGNYELFSGARMDNMARWREEGLVGVPGPNPTAYSLVM</sequence>
<evidence type="ECO:0000256" key="3">
    <source>
        <dbReference type="ARBA" id="ARBA00023159"/>
    </source>
</evidence>
<feature type="region of interest" description="Disordered" evidence="6">
    <location>
        <begin position="1"/>
        <end position="72"/>
    </location>
</feature>
<dbReference type="PANTHER" id="PTHR10328">
    <property type="entry name" value="PROTEIN MAX MYC-ASSOCIATED FACTOR X"/>
    <property type="match status" value="1"/>
</dbReference>
<reference evidence="8" key="2">
    <citation type="submission" date="2020-11" db="EMBL/GenBank/DDBJ databases">
        <authorList>
            <consortium name="DOE Joint Genome Institute"/>
            <person name="Kuo A."/>
            <person name="Miyauchi S."/>
            <person name="Kiss E."/>
            <person name="Drula E."/>
            <person name="Kohler A."/>
            <person name="Sanchez-Garcia M."/>
            <person name="Andreopoulos B."/>
            <person name="Barry K.W."/>
            <person name="Bonito G."/>
            <person name="Buee M."/>
            <person name="Carver A."/>
            <person name="Chen C."/>
            <person name="Cichocki N."/>
            <person name="Clum A."/>
            <person name="Culley D."/>
            <person name="Crous P.W."/>
            <person name="Fauchery L."/>
            <person name="Girlanda M."/>
            <person name="Hayes R."/>
            <person name="Keri Z."/>
            <person name="Labutti K."/>
            <person name="Lipzen A."/>
            <person name="Lombard V."/>
            <person name="Magnuson J."/>
            <person name="Maillard F."/>
            <person name="Morin E."/>
            <person name="Murat C."/>
            <person name="Nolan M."/>
            <person name="Ohm R."/>
            <person name="Pangilinan J."/>
            <person name="Pereira M."/>
            <person name="Perotto S."/>
            <person name="Peter M."/>
            <person name="Riley R."/>
            <person name="Sitrit Y."/>
            <person name="Stielow B."/>
            <person name="Szollosi G."/>
            <person name="Zifcakova L."/>
            <person name="Stursova M."/>
            <person name="Spatafora J.W."/>
            <person name="Tedersoo L."/>
            <person name="Vaario L.-M."/>
            <person name="Yamada A."/>
            <person name="Yan M."/>
            <person name="Wang P."/>
            <person name="Xu J."/>
            <person name="Bruns T."/>
            <person name="Baldrian P."/>
            <person name="Vilgalys R."/>
            <person name="Henrissat B."/>
            <person name="Grigoriev I.V."/>
            <person name="Hibbett D."/>
            <person name="Nagy L.G."/>
            <person name="Martin F.M."/>
        </authorList>
    </citation>
    <scope>NUCLEOTIDE SEQUENCE</scope>
    <source>
        <strain evidence="8">UH-Tt-Lm1</strain>
    </source>
</reference>
<dbReference type="GO" id="GO:0090575">
    <property type="term" value="C:RNA polymerase II transcription regulator complex"/>
    <property type="evidence" value="ECO:0007669"/>
    <property type="project" value="TreeGrafter"/>
</dbReference>
<evidence type="ECO:0000313" key="8">
    <source>
        <dbReference type="EMBL" id="KAF9789832.1"/>
    </source>
</evidence>
<dbReference type="PANTHER" id="PTHR10328:SF3">
    <property type="entry name" value="PROTEIN MAX"/>
    <property type="match status" value="1"/>
</dbReference>
<dbReference type="EMBL" id="WIUZ02000003">
    <property type="protein sequence ID" value="KAF9789832.1"/>
    <property type="molecule type" value="Genomic_DNA"/>
</dbReference>
<feature type="compositionally biased region" description="Acidic residues" evidence="6">
    <location>
        <begin position="178"/>
        <end position="190"/>
    </location>
</feature>
<dbReference type="PROSITE" id="PS50888">
    <property type="entry name" value="BHLH"/>
    <property type="match status" value="1"/>
</dbReference>
<feature type="compositionally biased region" description="Basic and acidic residues" evidence="6">
    <location>
        <begin position="60"/>
        <end position="72"/>
    </location>
</feature>
<feature type="compositionally biased region" description="Low complexity" evidence="6">
    <location>
        <begin position="350"/>
        <end position="375"/>
    </location>
</feature>
<evidence type="ECO:0000256" key="1">
    <source>
        <dbReference type="ARBA" id="ARBA00023015"/>
    </source>
</evidence>
<feature type="compositionally biased region" description="Low complexity" evidence="6">
    <location>
        <begin position="1"/>
        <end position="36"/>
    </location>
</feature>
<feature type="region of interest" description="Disordered" evidence="6">
    <location>
        <begin position="263"/>
        <end position="283"/>
    </location>
</feature>
<reference evidence="8" key="1">
    <citation type="journal article" date="2020" name="Nat. Commun.">
        <title>Large-scale genome sequencing of mycorrhizal fungi provides insights into the early evolution of symbiotic traits.</title>
        <authorList>
            <person name="Miyauchi S."/>
            <person name="Kiss E."/>
            <person name="Kuo A."/>
            <person name="Drula E."/>
            <person name="Kohler A."/>
            <person name="Sanchez-Garcia M."/>
            <person name="Morin E."/>
            <person name="Andreopoulos B."/>
            <person name="Barry K.W."/>
            <person name="Bonito G."/>
            <person name="Buee M."/>
            <person name="Carver A."/>
            <person name="Chen C."/>
            <person name="Cichocki N."/>
            <person name="Clum A."/>
            <person name="Culley D."/>
            <person name="Crous P.W."/>
            <person name="Fauchery L."/>
            <person name="Girlanda M."/>
            <person name="Hayes R.D."/>
            <person name="Keri Z."/>
            <person name="LaButti K."/>
            <person name="Lipzen A."/>
            <person name="Lombard V."/>
            <person name="Magnuson J."/>
            <person name="Maillard F."/>
            <person name="Murat C."/>
            <person name="Nolan M."/>
            <person name="Ohm R.A."/>
            <person name="Pangilinan J."/>
            <person name="Pereira M.F."/>
            <person name="Perotto S."/>
            <person name="Peter M."/>
            <person name="Pfister S."/>
            <person name="Riley R."/>
            <person name="Sitrit Y."/>
            <person name="Stielow J.B."/>
            <person name="Szollosi G."/>
            <person name="Zifcakova L."/>
            <person name="Stursova M."/>
            <person name="Spatafora J.W."/>
            <person name="Tedersoo L."/>
            <person name="Vaario L.M."/>
            <person name="Yamada A."/>
            <person name="Yan M."/>
            <person name="Wang P."/>
            <person name="Xu J."/>
            <person name="Bruns T."/>
            <person name="Baldrian P."/>
            <person name="Vilgalys R."/>
            <person name="Dunand C."/>
            <person name="Henrissat B."/>
            <person name="Grigoriev I.V."/>
            <person name="Hibbett D."/>
            <person name="Nagy L.G."/>
            <person name="Martin F.M."/>
        </authorList>
    </citation>
    <scope>NUCLEOTIDE SEQUENCE</scope>
    <source>
        <strain evidence="8">UH-Tt-Lm1</strain>
    </source>
</reference>
<feature type="region of interest" description="Disordered" evidence="6">
    <location>
        <begin position="176"/>
        <end position="199"/>
    </location>
</feature>
<keyword evidence="1" id="KW-0805">Transcription regulation</keyword>
<protein>
    <recommendedName>
        <fullName evidence="7">BHLH domain-containing protein</fullName>
    </recommendedName>
</protein>
<dbReference type="SUPFAM" id="SSF47459">
    <property type="entry name" value="HLH, helix-loop-helix DNA-binding domain"/>
    <property type="match status" value="1"/>
</dbReference>
<keyword evidence="5" id="KW-0539">Nucleus</keyword>
<evidence type="ECO:0000256" key="6">
    <source>
        <dbReference type="SAM" id="MobiDB-lite"/>
    </source>
</evidence>
<dbReference type="InterPro" id="IPR036638">
    <property type="entry name" value="HLH_DNA-bd_sf"/>
</dbReference>
<comment type="caution">
    <text evidence="8">The sequence shown here is derived from an EMBL/GenBank/DDBJ whole genome shotgun (WGS) entry which is preliminary data.</text>
</comment>
<feature type="region of interest" description="Disordered" evidence="6">
    <location>
        <begin position="338"/>
        <end position="378"/>
    </location>
</feature>
<dbReference type="GO" id="GO:0045944">
    <property type="term" value="P:positive regulation of transcription by RNA polymerase II"/>
    <property type="evidence" value="ECO:0007669"/>
    <property type="project" value="TreeGrafter"/>
</dbReference>
<name>A0A9P6HLB8_9AGAM</name>
<dbReference type="Pfam" id="PF00010">
    <property type="entry name" value="HLH"/>
    <property type="match status" value="1"/>
</dbReference>
<keyword evidence="3" id="KW-0010">Activator</keyword>
<dbReference type="GO" id="GO:0003677">
    <property type="term" value="F:DNA binding"/>
    <property type="evidence" value="ECO:0007669"/>
    <property type="project" value="UniProtKB-KW"/>
</dbReference>
<dbReference type="Proteomes" id="UP000736335">
    <property type="component" value="Unassembled WGS sequence"/>
</dbReference>
<keyword evidence="4" id="KW-0804">Transcription</keyword>
<dbReference type="InterPro" id="IPR011598">
    <property type="entry name" value="bHLH_dom"/>
</dbReference>
<evidence type="ECO:0000256" key="5">
    <source>
        <dbReference type="ARBA" id="ARBA00023242"/>
    </source>
</evidence>
<keyword evidence="9" id="KW-1185">Reference proteome</keyword>
<proteinExistence type="predicted"/>
<evidence type="ECO:0000256" key="2">
    <source>
        <dbReference type="ARBA" id="ARBA00023125"/>
    </source>
</evidence>
<evidence type="ECO:0000256" key="4">
    <source>
        <dbReference type="ARBA" id="ARBA00023163"/>
    </source>
</evidence>
<organism evidence="8 9">
    <name type="scientific">Thelephora terrestris</name>
    <dbReference type="NCBI Taxonomy" id="56493"/>
    <lineage>
        <taxon>Eukaryota</taxon>
        <taxon>Fungi</taxon>
        <taxon>Dikarya</taxon>
        <taxon>Basidiomycota</taxon>
        <taxon>Agaricomycotina</taxon>
        <taxon>Agaricomycetes</taxon>
        <taxon>Thelephorales</taxon>
        <taxon>Thelephoraceae</taxon>
        <taxon>Thelephora</taxon>
    </lineage>
</organism>
<dbReference type="GO" id="GO:0003700">
    <property type="term" value="F:DNA-binding transcription factor activity"/>
    <property type="evidence" value="ECO:0007669"/>
    <property type="project" value="TreeGrafter"/>
</dbReference>
<dbReference type="AlphaFoldDB" id="A0A9P6HLB8"/>
<dbReference type="Gene3D" id="4.10.280.10">
    <property type="entry name" value="Helix-loop-helix DNA-binding domain"/>
    <property type="match status" value="1"/>
</dbReference>
<dbReference type="GO" id="GO:0046983">
    <property type="term" value="F:protein dimerization activity"/>
    <property type="evidence" value="ECO:0007669"/>
    <property type="project" value="InterPro"/>
</dbReference>
<dbReference type="OrthoDB" id="8964853at2759"/>
<evidence type="ECO:0000259" key="7">
    <source>
        <dbReference type="PROSITE" id="PS50888"/>
    </source>
</evidence>
<keyword evidence="2" id="KW-0238">DNA-binding</keyword>
<feature type="domain" description="BHLH" evidence="7">
    <location>
        <begin position="63"/>
        <end position="115"/>
    </location>
</feature>